<dbReference type="GO" id="GO:0003964">
    <property type="term" value="F:RNA-directed DNA polymerase activity"/>
    <property type="evidence" value="ECO:0007669"/>
    <property type="project" value="UniProtKB-KW"/>
</dbReference>
<keyword evidence="1" id="KW-0695">RNA-directed DNA polymerase</keyword>
<keyword evidence="1" id="KW-0808">Transferase</keyword>
<protein>
    <submittedName>
        <fullName evidence="1">Reverse transcriptase domain-containing protein</fullName>
    </submittedName>
</protein>
<dbReference type="EMBL" id="BKCJ011164776">
    <property type="protein sequence ID" value="GFC97220.1"/>
    <property type="molecule type" value="Genomic_DNA"/>
</dbReference>
<accession>A0A699SIC5</accession>
<feature type="non-terminal residue" evidence="1">
    <location>
        <position position="1"/>
    </location>
</feature>
<dbReference type="AlphaFoldDB" id="A0A699SIC5"/>
<reference evidence="1" key="1">
    <citation type="journal article" date="2019" name="Sci. Rep.">
        <title>Draft genome of Tanacetum cinerariifolium, the natural source of mosquito coil.</title>
        <authorList>
            <person name="Yamashiro T."/>
            <person name="Shiraishi A."/>
            <person name="Satake H."/>
            <person name="Nakayama K."/>
        </authorList>
    </citation>
    <scope>NUCLEOTIDE SEQUENCE</scope>
</reference>
<proteinExistence type="predicted"/>
<evidence type="ECO:0000313" key="1">
    <source>
        <dbReference type="EMBL" id="GFC97220.1"/>
    </source>
</evidence>
<organism evidence="1">
    <name type="scientific">Tanacetum cinerariifolium</name>
    <name type="common">Dalmatian daisy</name>
    <name type="synonym">Chrysanthemum cinerariifolium</name>
    <dbReference type="NCBI Taxonomy" id="118510"/>
    <lineage>
        <taxon>Eukaryota</taxon>
        <taxon>Viridiplantae</taxon>
        <taxon>Streptophyta</taxon>
        <taxon>Embryophyta</taxon>
        <taxon>Tracheophyta</taxon>
        <taxon>Spermatophyta</taxon>
        <taxon>Magnoliopsida</taxon>
        <taxon>eudicotyledons</taxon>
        <taxon>Gunneridae</taxon>
        <taxon>Pentapetalae</taxon>
        <taxon>asterids</taxon>
        <taxon>campanulids</taxon>
        <taxon>Asterales</taxon>
        <taxon>Asteraceae</taxon>
        <taxon>Asteroideae</taxon>
        <taxon>Anthemideae</taxon>
        <taxon>Anthemidinae</taxon>
        <taxon>Tanacetum</taxon>
    </lineage>
</organism>
<comment type="caution">
    <text evidence="1">The sequence shown here is derived from an EMBL/GenBank/DDBJ whole genome shotgun (WGS) entry which is preliminary data.</text>
</comment>
<gene>
    <name evidence="1" type="ORF">Tci_869190</name>
</gene>
<keyword evidence="1" id="KW-0548">Nucleotidyltransferase</keyword>
<sequence length="133" mass="15028">SQLAVEEFGVDEPELGKPELGKPELDKLELSIDRCLNNNMFPVTQIDTFNNSLTLRHRDTINAAAGGTLMKRHPEECYDLIENMTAHHNDWNISAQRNESSSSITSFDTEIASLKVKMAEINKNLMRVLQVNQ</sequence>
<name>A0A699SIC5_TANCI</name>